<evidence type="ECO:0000313" key="3">
    <source>
        <dbReference type="Proteomes" id="UP000095658"/>
    </source>
</evidence>
<dbReference type="OrthoDB" id="384721at2"/>
<proteinExistence type="predicted"/>
<keyword evidence="3" id="KW-1185">Reference proteome</keyword>
<organism evidence="2 3">
    <name type="scientific">Domibacillus iocasae</name>
    <dbReference type="NCBI Taxonomy" id="1714016"/>
    <lineage>
        <taxon>Bacteria</taxon>
        <taxon>Bacillati</taxon>
        <taxon>Bacillota</taxon>
        <taxon>Bacilli</taxon>
        <taxon>Bacillales</taxon>
        <taxon>Bacillaceae</taxon>
        <taxon>Domibacillus</taxon>
    </lineage>
</organism>
<dbReference type="STRING" id="1714016.BA724_10095"/>
<comment type="caution">
    <text evidence="2">The sequence shown here is derived from an EMBL/GenBank/DDBJ whole genome shotgun (WGS) entry which is preliminary data.</text>
</comment>
<dbReference type="SUPFAM" id="SSF51695">
    <property type="entry name" value="PLC-like phosphodiesterases"/>
    <property type="match status" value="1"/>
</dbReference>
<dbReference type="PROSITE" id="PS51704">
    <property type="entry name" value="GP_PDE"/>
    <property type="match status" value="1"/>
</dbReference>
<evidence type="ECO:0000313" key="2">
    <source>
        <dbReference type="EMBL" id="OES44606.1"/>
    </source>
</evidence>
<dbReference type="Gene3D" id="3.20.20.190">
    <property type="entry name" value="Phosphatidylinositol (PI) phosphodiesterase"/>
    <property type="match status" value="1"/>
</dbReference>
<name>A0A1E7DNF1_9BACI</name>
<dbReference type="CDD" id="cd08563">
    <property type="entry name" value="GDPD_TtGDE_like"/>
    <property type="match status" value="1"/>
</dbReference>
<dbReference type="InterPro" id="IPR030395">
    <property type="entry name" value="GP_PDE_dom"/>
</dbReference>
<evidence type="ECO:0000259" key="1">
    <source>
        <dbReference type="PROSITE" id="PS51704"/>
    </source>
</evidence>
<dbReference type="RefSeq" id="WP_069939196.1">
    <property type="nucleotide sequence ID" value="NZ_MAMP01000022.1"/>
</dbReference>
<gene>
    <name evidence="2" type="ORF">BA724_10095</name>
</gene>
<dbReference type="InterPro" id="IPR017946">
    <property type="entry name" value="PLC-like_Pdiesterase_TIM-brl"/>
</dbReference>
<dbReference type="AlphaFoldDB" id="A0A1E7DNF1"/>
<dbReference type="GO" id="GO:0008081">
    <property type="term" value="F:phosphoric diester hydrolase activity"/>
    <property type="evidence" value="ECO:0007669"/>
    <property type="project" value="InterPro"/>
</dbReference>
<dbReference type="EMBL" id="MAMP01000022">
    <property type="protein sequence ID" value="OES44606.1"/>
    <property type="molecule type" value="Genomic_DNA"/>
</dbReference>
<feature type="domain" description="GP-PDE" evidence="1">
    <location>
        <begin position="3"/>
        <end position="244"/>
    </location>
</feature>
<dbReference type="GO" id="GO:0006629">
    <property type="term" value="P:lipid metabolic process"/>
    <property type="evidence" value="ECO:0007669"/>
    <property type="project" value="InterPro"/>
</dbReference>
<reference evidence="2 3" key="1">
    <citation type="submission" date="2016-06" db="EMBL/GenBank/DDBJ databases">
        <title>Domibacillus iocasae genome sequencing.</title>
        <authorList>
            <person name="Verma A."/>
            <person name="Pal Y."/>
            <person name="Ojha A.K."/>
            <person name="Krishnamurthi S."/>
        </authorList>
    </citation>
    <scope>NUCLEOTIDE SEQUENCE [LARGE SCALE GENOMIC DNA]</scope>
    <source>
        <strain evidence="2 3">DSM 29979</strain>
    </source>
</reference>
<dbReference type="Pfam" id="PF03009">
    <property type="entry name" value="GDPD"/>
    <property type="match status" value="1"/>
</dbReference>
<sequence length="251" mass="28352">MKTNIYGHRGCKGTLPENTLLGFQRAIDLGVDGLEVDVHLTKDGELVVIHDETMGRTTDGTGWIGEMTYPEIQRFSAGSRFSELPAYEKEWDLERVPTLQELLEMLVPFEMELNIELKTYAIPYEGIEKRVLETVKQYGGGCKVVYSSFHLPTLTRLKELDASAQTAWLLNGSISLPGDYMKTFDFESLHLAKDVYFAHEAEWEGLADRLRIWTVNDPAEMAKLIEAGVKAIITDFPEQALTIRHEQTAPV</sequence>
<accession>A0A1E7DNF1</accession>
<protein>
    <submittedName>
        <fullName evidence="2">Glycerophosphodiester phosphodiesterase</fullName>
    </submittedName>
</protein>
<dbReference type="PANTHER" id="PTHR46211">
    <property type="entry name" value="GLYCEROPHOSPHORYL DIESTER PHOSPHODIESTERASE"/>
    <property type="match status" value="1"/>
</dbReference>
<dbReference type="Proteomes" id="UP000095658">
    <property type="component" value="Unassembled WGS sequence"/>
</dbReference>
<dbReference type="PANTHER" id="PTHR46211:SF14">
    <property type="entry name" value="GLYCEROPHOSPHODIESTER PHOSPHODIESTERASE"/>
    <property type="match status" value="1"/>
</dbReference>